<keyword evidence="1 3" id="KW-0963">Cytoplasm</keyword>
<feature type="compositionally biased region" description="Basic and acidic residues" evidence="4">
    <location>
        <begin position="29"/>
        <end position="38"/>
    </location>
</feature>
<dbReference type="STRING" id="588581.Cpap_1899"/>
<dbReference type="InterPro" id="IPR036894">
    <property type="entry name" value="YbaB-like_sf"/>
</dbReference>
<evidence type="ECO:0000256" key="1">
    <source>
        <dbReference type="ARBA" id="ARBA00022490"/>
    </source>
</evidence>
<dbReference type="PANTHER" id="PTHR33449:SF1">
    <property type="entry name" value="NUCLEOID-ASSOCIATED PROTEIN YBAB"/>
    <property type="match status" value="1"/>
</dbReference>
<name>F1TE76_9FIRM</name>
<organism evidence="5 6">
    <name type="scientific">Ruminiclostridium papyrosolvens DSM 2782</name>
    <dbReference type="NCBI Taxonomy" id="588581"/>
    <lineage>
        <taxon>Bacteria</taxon>
        <taxon>Bacillati</taxon>
        <taxon>Bacillota</taxon>
        <taxon>Clostridia</taxon>
        <taxon>Eubacteriales</taxon>
        <taxon>Oscillospiraceae</taxon>
        <taxon>Ruminiclostridium</taxon>
    </lineage>
</organism>
<feature type="region of interest" description="Disordered" evidence="4">
    <location>
        <begin position="1"/>
        <end position="38"/>
    </location>
</feature>
<dbReference type="PIRSF" id="PIRSF004555">
    <property type="entry name" value="UCP004555"/>
    <property type="match status" value="1"/>
</dbReference>
<evidence type="ECO:0000256" key="2">
    <source>
        <dbReference type="ARBA" id="ARBA00023125"/>
    </source>
</evidence>
<sequence length="119" mass="12523">MARGGFPGGGFGGGMGGNMNNLMKQAQKMQKDMEKAQQDLENKTIEVSVGGGAINIVATGKKEIKEITIKPEVVDPDDVEMLQDLILSAVNEAIRKAEELANSEMSKITGGLGGLPGMF</sequence>
<dbReference type="InterPro" id="IPR004401">
    <property type="entry name" value="YbaB/EbfC"/>
</dbReference>
<dbReference type="PANTHER" id="PTHR33449">
    <property type="entry name" value="NUCLEOID-ASSOCIATED PROTEIN YBAB"/>
    <property type="match status" value="1"/>
</dbReference>
<dbReference type="GO" id="GO:0003677">
    <property type="term" value="F:DNA binding"/>
    <property type="evidence" value="ECO:0007669"/>
    <property type="project" value="UniProtKB-UniRule"/>
</dbReference>
<dbReference type="EMBL" id="ACXX02000008">
    <property type="protein sequence ID" value="EGD47316.1"/>
    <property type="molecule type" value="Genomic_DNA"/>
</dbReference>
<comment type="caution">
    <text evidence="5">The sequence shown here is derived from an EMBL/GenBank/DDBJ whole genome shotgun (WGS) entry which is preliminary data.</text>
</comment>
<dbReference type="OrthoDB" id="9795263at2"/>
<gene>
    <name evidence="5" type="ORF">Cpap_1899</name>
</gene>
<proteinExistence type="inferred from homology"/>
<dbReference type="eggNOG" id="COG0718">
    <property type="taxonomic scope" value="Bacteria"/>
</dbReference>
<dbReference type="GO" id="GO:0043590">
    <property type="term" value="C:bacterial nucleoid"/>
    <property type="evidence" value="ECO:0007669"/>
    <property type="project" value="UniProtKB-UniRule"/>
</dbReference>
<reference evidence="5" key="1">
    <citation type="submission" date="2009-07" db="EMBL/GenBank/DDBJ databases">
        <authorList>
            <consortium name="US DOE Joint Genome Institute (JGI-PGF)"/>
            <person name="Lucas S."/>
            <person name="Copeland A."/>
            <person name="Lapidus A."/>
            <person name="Glavina del Rio T."/>
            <person name="Tice H."/>
            <person name="Bruce D."/>
            <person name="Goodwin L."/>
            <person name="Pitluck S."/>
            <person name="Larimer F."/>
            <person name="Land M.L."/>
            <person name="Mouttaki H."/>
            <person name="He Z."/>
            <person name="Zhou J."/>
            <person name="Hemme C.L."/>
        </authorList>
    </citation>
    <scope>NUCLEOTIDE SEQUENCE [LARGE SCALE GENOMIC DNA]</scope>
    <source>
        <strain evidence="5">DSM 2782</strain>
    </source>
</reference>
<comment type="subunit">
    <text evidence="3">Homodimer.</text>
</comment>
<dbReference type="NCBIfam" id="TIGR00103">
    <property type="entry name" value="DNA_YbaB_EbfC"/>
    <property type="match status" value="1"/>
</dbReference>
<evidence type="ECO:0000313" key="6">
    <source>
        <dbReference type="Proteomes" id="UP000003860"/>
    </source>
</evidence>
<dbReference type="Proteomes" id="UP000003860">
    <property type="component" value="Unassembled WGS sequence"/>
</dbReference>
<keyword evidence="6" id="KW-1185">Reference proteome</keyword>
<dbReference type="AlphaFoldDB" id="F1TE76"/>
<comment type="subcellular location">
    <subcellularLocation>
        <location evidence="3">Cytoplasm</location>
        <location evidence="3">Nucleoid</location>
    </subcellularLocation>
</comment>
<feature type="compositionally biased region" description="Gly residues" evidence="4">
    <location>
        <begin position="1"/>
        <end position="17"/>
    </location>
</feature>
<dbReference type="RefSeq" id="WP_004619698.1">
    <property type="nucleotide sequence ID" value="NZ_ACXX02000008.1"/>
</dbReference>
<comment type="similarity">
    <text evidence="3">Belongs to the YbaB/EbfC family.</text>
</comment>
<keyword evidence="2 3" id="KW-0238">DNA-binding</keyword>
<evidence type="ECO:0000313" key="5">
    <source>
        <dbReference type="EMBL" id="EGD47316.1"/>
    </source>
</evidence>
<reference evidence="5" key="2">
    <citation type="submission" date="2011-01" db="EMBL/GenBank/DDBJ databases">
        <title>The Non-contiguous Finished genome of Clostridium papyrosolvens.</title>
        <authorList>
            <person name="Lucas S."/>
            <person name="Copeland A."/>
            <person name="Lapidus A."/>
            <person name="Cheng J.-F."/>
            <person name="Goodwin L."/>
            <person name="Pitluck S."/>
            <person name="Misra M."/>
            <person name="Chertkov O."/>
            <person name="Detter J.C."/>
            <person name="Han C."/>
            <person name="Tapia R."/>
            <person name="Land M."/>
            <person name="Hauser L."/>
            <person name="Kyrpides N."/>
            <person name="Ivanova N."/>
            <person name="Pagani I."/>
            <person name="Mouttaki H."/>
            <person name="He Z."/>
            <person name="Zhou J."/>
            <person name="Hemme C.L."/>
            <person name="Woyke T."/>
        </authorList>
    </citation>
    <scope>NUCLEOTIDE SEQUENCE [LARGE SCALE GENOMIC DNA]</scope>
    <source>
        <strain evidence="5">DSM 2782</strain>
    </source>
</reference>
<accession>F1TE76</accession>
<dbReference type="Pfam" id="PF02575">
    <property type="entry name" value="YbaB_DNA_bd"/>
    <property type="match status" value="1"/>
</dbReference>
<dbReference type="GO" id="GO:0005829">
    <property type="term" value="C:cytosol"/>
    <property type="evidence" value="ECO:0007669"/>
    <property type="project" value="TreeGrafter"/>
</dbReference>
<dbReference type="HAMAP" id="MF_00274">
    <property type="entry name" value="DNA_YbaB_EbfC"/>
    <property type="match status" value="1"/>
</dbReference>
<dbReference type="Gene3D" id="3.30.1310.10">
    <property type="entry name" value="Nucleoid-associated protein YbaB-like domain"/>
    <property type="match status" value="1"/>
</dbReference>
<protein>
    <recommendedName>
        <fullName evidence="3">Nucleoid-associated protein Cpap_1899</fullName>
    </recommendedName>
</protein>
<dbReference type="FunFam" id="3.30.1310.10:FF:000002">
    <property type="entry name" value="Nucleoid-associated protein IKC_06587"/>
    <property type="match status" value="1"/>
</dbReference>
<dbReference type="SUPFAM" id="SSF82607">
    <property type="entry name" value="YbaB-like"/>
    <property type="match status" value="1"/>
</dbReference>
<evidence type="ECO:0000256" key="3">
    <source>
        <dbReference type="HAMAP-Rule" id="MF_00274"/>
    </source>
</evidence>
<comment type="function">
    <text evidence="3">Binds to DNA and alters its conformation. May be involved in regulation of gene expression, nucleoid organization and DNA protection.</text>
</comment>
<evidence type="ECO:0000256" key="4">
    <source>
        <dbReference type="SAM" id="MobiDB-lite"/>
    </source>
</evidence>